<dbReference type="EMBL" id="JABASA010000001">
    <property type="protein sequence ID" value="NMD48145.1"/>
    <property type="molecule type" value="Genomic_DNA"/>
</dbReference>
<protein>
    <submittedName>
        <fullName evidence="1">Uncharacterized protein</fullName>
    </submittedName>
</protein>
<dbReference type="Proteomes" id="UP000532121">
    <property type="component" value="Unassembled WGS sequence"/>
</dbReference>
<proteinExistence type="predicted"/>
<reference evidence="1 2" key="1">
    <citation type="submission" date="2020-04" db="EMBL/GenBank/DDBJ databases">
        <title>MicrobeNet Type strains.</title>
        <authorList>
            <person name="Nicholson A.C."/>
        </authorList>
    </citation>
    <scope>NUCLEOTIDE SEQUENCE [LARGE SCALE GENOMIC DNA]</scope>
    <source>
        <strain evidence="1 2">DSM 22768</strain>
    </source>
</reference>
<sequence>MGLFTRLFNKSQEAVEKVNDNKSENNLNSFQAEWEPIPAFISADKSDYQLVSVIATAIAAGDYPESQFVVKKILQRNPEALKVSLIAASIAAGESSDCQLTVKNIYQKK</sequence>
<organism evidence="1 2">
    <name type="scientific">Streptococcus ratti</name>
    <dbReference type="NCBI Taxonomy" id="1341"/>
    <lineage>
        <taxon>Bacteria</taxon>
        <taxon>Bacillati</taxon>
        <taxon>Bacillota</taxon>
        <taxon>Bacilli</taxon>
        <taxon>Lactobacillales</taxon>
        <taxon>Streptococcaceae</taxon>
        <taxon>Streptococcus</taxon>
    </lineage>
</organism>
<comment type="caution">
    <text evidence="1">The sequence shown here is derived from an EMBL/GenBank/DDBJ whole genome shotgun (WGS) entry which is preliminary data.</text>
</comment>
<name>A0A7X9QGI8_STRRT</name>
<dbReference type="RefSeq" id="WP_193522758.1">
    <property type="nucleotide sequence ID" value="NZ_JABASA010000001.1"/>
</dbReference>
<dbReference type="AlphaFoldDB" id="A0A7X9QGI8"/>
<evidence type="ECO:0000313" key="1">
    <source>
        <dbReference type="EMBL" id="NMD48145.1"/>
    </source>
</evidence>
<accession>A0A7X9QGI8</accession>
<gene>
    <name evidence="1" type="ORF">HHO37_00310</name>
</gene>
<evidence type="ECO:0000313" key="2">
    <source>
        <dbReference type="Proteomes" id="UP000532121"/>
    </source>
</evidence>